<evidence type="ECO:0000256" key="3">
    <source>
        <dbReference type="ARBA" id="ARBA00018994"/>
    </source>
</evidence>
<dbReference type="EMBL" id="CM004474">
    <property type="protein sequence ID" value="OCT81219.1"/>
    <property type="molecule type" value="Genomic_DNA"/>
</dbReference>
<dbReference type="InterPro" id="IPR021752">
    <property type="entry name" value="TF_Rrn7_Zf"/>
</dbReference>
<keyword evidence="7" id="KW-0805">Transcription regulation</keyword>
<evidence type="ECO:0000256" key="4">
    <source>
        <dbReference type="ARBA" id="ARBA00022723"/>
    </source>
</evidence>
<evidence type="ECO:0000256" key="6">
    <source>
        <dbReference type="ARBA" id="ARBA00022833"/>
    </source>
</evidence>
<evidence type="ECO:0000313" key="16">
    <source>
        <dbReference type="Proteomes" id="UP000694892"/>
    </source>
</evidence>
<dbReference type="OMA" id="SFRFCWG"/>
<evidence type="ECO:0000256" key="1">
    <source>
        <dbReference type="ARBA" id="ARBA00004604"/>
    </source>
</evidence>
<dbReference type="InterPro" id="IPR048538">
    <property type="entry name" value="Rrn7_cyclin_C"/>
</dbReference>
<gene>
    <name evidence="17" type="primary">taf1b.L</name>
    <name evidence="15" type="ORF">XELAEV_18028034mg</name>
</gene>
<dbReference type="Proteomes" id="UP000694892">
    <property type="component" value="Chromosome 5L"/>
</dbReference>
<dbReference type="CTD" id="379141"/>
<dbReference type="RefSeq" id="NP_001079454.1">
    <property type="nucleotide sequence ID" value="NM_001085985.1"/>
</dbReference>
<keyword evidence="4" id="KW-0479">Metal-binding</keyword>
<keyword evidence="10" id="KW-0539">Nucleus</keyword>
<evidence type="ECO:0000313" key="17">
    <source>
        <dbReference type="Xenbase" id="XB-GENE-992279"/>
    </source>
</evidence>
<dbReference type="GO" id="GO:0005668">
    <property type="term" value="C:RNA polymerase transcription factor SL1 complex"/>
    <property type="evidence" value="ECO:0007669"/>
    <property type="project" value="TreeGrafter"/>
</dbReference>
<dbReference type="GeneID" id="379141"/>
<keyword evidence="5" id="KW-0863">Zinc-finger</keyword>
<feature type="domain" description="RRN7-type" evidence="12">
    <location>
        <begin position="8"/>
        <end position="39"/>
    </location>
</feature>
<dbReference type="OrthoDB" id="10069252at2759"/>
<protein>
    <recommendedName>
        <fullName evidence="3">TATA box-binding protein-associated factor RNA polymerase I subunit B</fullName>
    </recommendedName>
    <alternativeName>
        <fullName evidence="11">TATA box-binding protein-associated factor 1B</fullName>
    </alternativeName>
</protein>
<evidence type="ECO:0000259" key="12">
    <source>
        <dbReference type="Pfam" id="PF11781"/>
    </source>
</evidence>
<sequence>MEAEDGRGYNVPCPQCSEINWAISDEGRYYCMSCHTIIEKTREVEDSEVFVNLGKIQYISRGLRKKRKQEKGWEWYVCEGFQFILIKQAESLQALGVAPQIKDEIICTFWRRYLQKTNQAYVKRPVYRNTLNLRESDSSATELDSETDEFSDGITTDASDRLSVATEDIASGSESAVSIQSGSVDGVSHTKMSKNWKPWNYVKMSMPMTLAFCYLALLWLRASITLSDLLRFVFEKRIPYFNAHQYLPEEIKLYGQDVRIFRMQSFPVYNDILNKAYELGHYLDLPRFPEIIKNCYLHPNVLCMKYLMEANLPDELHHWTCQVAEKTGTDDLHLLTFDPACKKARHIRYDVQAVALIIVVLKLLFALDDNTEWQLSTFAERMNQRDKEKPIFEFQSWYQTVRSCYEKAQQALEEEYGRFTWKSDCLLYYSHTSKAVLQKRKQMSENLHRQFSKLAGAAPDTGKQGPSSFLFKWDEQNTDRICFHGHSLEAILQQGDKPATAINTHYWLNSLKKCKSRICQHSELYEQSNFPRSYHFIVSLFAFLLRVEHCVVHHEVCLIEETFFQEFQGKKNKQKQKPRKQN</sequence>
<evidence type="ECO:0000256" key="5">
    <source>
        <dbReference type="ARBA" id="ARBA00022771"/>
    </source>
</evidence>
<evidence type="ECO:0000256" key="10">
    <source>
        <dbReference type="ARBA" id="ARBA00023242"/>
    </source>
</evidence>
<dbReference type="Xenbase" id="XB-GENE-992279">
    <property type="gene designation" value="taf1b.L"/>
</dbReference>
<comment type="subcellular location">
    <subcellularLocation>
        <location evidence="1">Nucleus</location>
        <location evidence="1">Nucleolus</location>
    </subcellularLocation>
</comment>
<comment type="similarity">
    <text evidence="2">Belongs to the RRN7/TAF1B family.</text>
</comment>
<evidence type="ECO:0000256" key="9">
    <source>
        <dbReference type="ARBA" id="ARBA00023163"/>
    </source>
</evidence>
<evidence type="ECO:0000259" key="14">
    <source>
        <dbReference type="Pfam" id="PF20645"/>
    </source>
</evidence>
<dbReference type="Pfam" id="PF20644">
    <property type="entry name" value="Rrn7_cyclin_N"/>
    <property type="match status" value="1"/>
</dbReference>
<dbReference type="GO" id="GO:0042790">
    <property type="term" value="P:nucleolar large rRNA transcription by RNA polymerase I"/>
    <property type="evidence" value="ECO:0007669"/>
    <property type="project" value="TreeGrafter"/>
</dbReference>
<dbReference type="KEGG" id="xla:379141"/>
<keyword evidence="8" id="KW-0238">DNA-binding</keyword>
<dbReference type="AGR" id="Xenbase:XB-GENE-992279"/>
<feature type="domain" description="Rrn7/TAF1B N-terminal cyclin" evidence="13">
    <location>
        <begin position="81"/>
        <end position="248"/>
    </location>
</feature>
<dbReference type="Pfam" id="PF20645">
    <property type="entry name" value="Rrn7_cyclin_C"/>
    <property type="match status" value="1"/>
</dbReference>
<dbReference type="PANTHER" id="PTHR31576:SF2">
    <property type="entry name" value="TATA BOX-BINDING PROTEIN-ASSOCIATED FACTOR RNA POLYMERASE I SUBUNIT B"/>
    <property type="match status" value="1"/>
</dbReference>
<evidence type="ECO:0000256" key="11">
    <source>
        <dbReference type="ARBA" id="ARBA00032500"/>
    </source>
</evidence>
<organism evidence="15 16">
    <name type="scientific">Xenopus laevis</name>
    <name type="common">African clawed frog</name>
    <dbReference type="NCBI Taxonomy" id="8355"/>
    <lineage>
        <taxon>Eukaryota</taxon>
        <taxon>Metazoa</taxon>
        <taxon>Chordata</taxon>
        <taxon>Craniata</taxon>
        <taxon>Vertebrata</taxon>
        <taxon>Euteleostomi</taxon>
        <taxon>Amphibia</taxon>
        <taxon>Batrachia</taxon>
        <taxon>Anura</taxon>
        <taxon>Pipoidea</taxon>
        <taxon>Pipidae</taxon>
        <taxon>Xenopodinae</taxon>
        <taxon>Xenopus</taxon>
        <taxon>Xenopus</taxon>
    </lineage>
</organism>
<reference evidence="16" key="1">
    <citation type="journal article" date="2016" name="Nature">
        <title>Genome evolution in the allotetraploid frog Xenopus laevis.</title>
        <authorList>
            <person name="Session A.M."/>
            <person name="Uno Y."/>
            <person name="Kwon T."/>
            <person name="Chapman J.A."/>
            <person name="Toyoda A."/>
            <person name="Takahashi S."/>
            <person name="Fukui A."/>
            <person name="Hikosaka A."/>
            <person name="Suzuki A."/>
            <person name="Kondo M."/>
            <person name="van Heeringen S.J."/>
            <person name="Quigley I."/>
            <person name="Heinz S."/>
            <person name="Ogino H."/>
            <person name="Ochi H."/>
            <person name="Hellsten U."/>
            <person name="Lyons J.B."/>
            <person name="Simakov O."/>
            <person name="Putnam N."/>
            <person name="Stites J."/>
            <person name="Kuroki Y."/>
            <person name="Tanaka T."/>
            <person name="Michiue T."/>
            <person name="Watanabe M."/>
            <person name="Bogdanovic O."/>
            <person name="Lister R."/>
            <person name="Georgiou G."/>
            <person name="Paranjpe S.S."/>
            <person name="van Kruijsbergen I."/>
            <person name="Shu S."/>
            <person name="Carlson J."/>
            <person name="Kinoshita T."/>
            <person name="Ohta Y."/>
            <person name="Mawaribuchi S."/>
            <person name="Jenkins J."/>
            <person name="Grimwood J."/>
            <person name="Schmutz J."/>
            <person name="Mitros T."/>
            <person name="Mozaffari S.V."/>
            <person name="Suzuki Y."/>
            <person name="Haramoto Y."/>
            <person name="Yamamoto T.S."/>
            <person name="Takagi C."/>
            <person name="Heald R."/>
            <person name="Miller K."/>
            <person name="Haudenschild C."/>
            <person name="Kitzman J."/>
            <person name="Nakayama T."/>
            <person name="Izutsu Y."/>
            <person name="Robert J."/>
            <person name="Fortriede J."/>
            <person name="Burns K."/>
            <person name="Lotay V."/>
            <person name="Karimi K."/>
            <person name="Yasuoka Y."/>
            <person name="Dichmann D.S."/>
            <person name="Flajnik M.F."/>
            <person name="Houston D.W."/>
            <person name="Shendure J."/>
            <person name="DuPasquier L."/>
            <person name="Vize P.D."/>
            <person name="Zorn A.M."/>
            <person name="Ito M."/>
            <person name="Marcotte E.M."/>
            <person name="Wallingford J.B."/>
            <person name="Ito Y."/>
            <person name="Asashima M."/>
            <person name="Ueno N."/>
            <person name="Matsuda Y."/>
            <person name="Veenstra G.J."/>
            <person name="Fujiyama A."/>
            <person name="Harland R.M."/>
            <person name="Taira M."/>
            <person name="Rokhsar D.S."/>
        </authorList>
    </citation>
    <scope>NUCLEOTIDE SEQUENCE [LARGE SCALE GENOMIC DNA]</scope>
    <source>
        <strain evidence="16">J</strain>
    </source>
</reference>
<dbReference type="GO" id="GO:0001164">
    <property type="term" value="F:RNA polymerase I core promoter sequence-specific DNA binding"/>
    <property type="evidence" value="ECO:0007669"/>
    <property type="project" value="InterPro"/>
</dbReference>
<dbReference type="PANTHER" id="PTHR31576">
    <property type="entry name" value="TATA BOX-BINDING PROTEIN-ASSOCIATED FACTOR RNA POLYMERASE I SUBUNIT B"/>
    <property type="match status" value="1"/>
</dbReference>
<evidence type="ECO:0000256" key="7">
    <source>
        <dbReference type="ARBA" id="ARBA00023015"/>
    </source>
</evidence>
<dbReference type="InterPro" id="IPR033599">
    <property type="entry name" value="TAF1B/Rrn7"/>
</dbReference>
<dbReference type="GO" id="GO:0070860">
    <property type="term" value="C:RNA polymerase I core factor complex"/>
    <property type="evidence" value="ECO:0007669"/>
    <property type="project" value="InterPro"/>
</dbReference>
<feature type="domain" description="Rrn7/TAF1B C-terminal cyclin" evidence="14">
    <location>
        <begin position="265"/>
        <end position="454"/>
    </location>
</feature>
<dbReference type="AlphaFoldDB" id="A0A974CWD5"/>
<evidence type="ECO:0000259" key="13">
    <source>
        <dbReference type="Pfam" id="PF20644"/>
    </source>
</evidence>
<dbReference type="InterPro" id="IPR048540">
    <property type="entry name" value="Rrn7_cyclin_N"/>
</dbReference>
<evidence type="ECO:0000313" key="15">
    <source>
        <dbReference type="EMBL" id="OCT81219.1"/>
    </source>
</evidence>
<name>A0A974CWD5_XENLA</name>
<dbReference type="Pfam" id="PF11781">
    <property type="entry name" value="Zn_ribbon_RRN7"/>
    <property type="match status" value="1"/>
</dbReference>
<evidence type="ECO:0000256" key="2">
    <source>
        <dbReference type="ARBA" id="ARBA00006899"/>
    </source>
</evidence>
<evidence type="ECO:0000256" key="8">
    <source>
        <dbReference type="ARBA" id="ARBA00023125"/>
    </source>
</evidence>
<proteinExistence type="inferred from homology"/>
<dbReference type="GO" id="GO:0008270">
    <property type="term" value="F:zinc ion binding"/>
    <property type="evidence" value="ECO:0007669"/>
    <property type="project" value="UniProtKB-KW"/>
</dbReference>
<keyword evidence="6" id="KW-0862">Zinc</keyword>
<keyword evidence="9" id="KW-0804">Transcription</keyword>
<accession>A0A974CWD5</accession>